<dbReference type="GO" id="GO:0004831">
    <property type="term" value="F:tyrosine-tRNA ligase activity"/>
    <property type="evidence" value="ECO:0007669"/>
    <property type="project" value="UniProtKB-UniRule"/>
</dbReference>
<keyword evidence="6 12" id="KW-0694">RNA-binding</keyword>
<comment type="caution">
    <text evidence="11">Lacks conserved residue(s) required for the propagation of feature annotation.</text>
</comment>
<evidence type="ECO:0000256" key="1">
    <source>
        <dbReference type="ARBA" id="ARBA00004496"/>
    </source>
</evidence>
<dbReference type="eggNOG" id="COG0162">
    <property type="taxonomic scope" value="Bacteria"/>
</dbReference>
<keyword evidence="3 11" id="KW-0436">Ligase</keyword>
<keyword evidence="7 11" id="KW-0648">Protein biosynthesis</keyword>
<dbReference type="InterPro" id="IPR014729">
    <property type="entry name" value="Rossmann-like_a/b/a_fold"/>
</dbReference>
<dbReference type="AlphaFoldDB" id="U7D837"/>
<evidence type="ECO:0000256" key="5">
    <source>
        <dbReference type="ARBA" id="ARBA00022840"/>
    </source>
</evidence>
<dbReference type="FunFam" id="3.40.50.620:FF:000008">
    <property type="entry name" value="Tyrosine--tRNA ligase"/>
    <property type="match status" value="1"/>
</dbReference>
<proteinExistence type="inferred from homology"/>
<keyword evidence="2 11" id="KW-0963">Cytoplasm</keyword>
<dbReference type="PRINTS" id="PR01040">
    <property type="entry name" value="TRNASYNTHTYR"/>
</dbReference>
<dbReference type="PROSITE" id="PS50889">
    <property type="entry name" value="S4"/>
    <property type="match status" value="1"/>
</dbReference>
<dbReference type="Gene3D" id="3.40.50.620">
    <property type="entry name" value="HUPs"/>
    <property type="match status" value="1"/>
</dbReference>
<dbReference type="InterPro" id="IPR036986">
    <property type="entry name" value="S4_RNA-bd_sf"/>
</dbReference>
<dbReference type="STRING" id="1313304.CALK_0823"/>
<dbReference type="EC" id="6.1.1.1" evidence="11"/>
<evidence type="ECO:0000256" key="2">
    <source>
        <dbReference type="ARBA" id="ARBA00022490"/>
    </source>
</evidence>
<comment type="catalytic activity">
    <reaction evidence="9 11">
        <text>tRNA(Tyr) + L-tyrosine + ATP = L-tyrosyl-tRNA(Tyr) + AMP + diphosphate + H(+)</text>
        <dbReference type="Rhea" id="RHEA:10220"/>
        <dbReference type="Rhea" id="RHEA-COMP:9706"/>
        <dbReference type="Rhea" id="RHEA-COMP:9707"/>
        <dbReference type="ChEBI" id="CHEBI:15378"/>
        <dbReference type="ChEBI" id="CHEBI:30616"/>
        <dbReference type="ChEBI" id="CHEBI:33019"/>
        <dbReference type="ChEBI" id="CHEBI:58315"/>
        <dbReference type="ChEBI" id="CHEBI:78442"/>
        <dbReference type="ChEBI" id="CHEBI:78536"/>
        <dbReference type="ChEBI" id="CHEBI:456215"/>
        <dbReference type="EC" id="6.1.1.1"/>
    </reaction>
</comment>
<dbReference type="NCBIfam" id="TIGR00234">
    <property type="entry name" value="tyrS"/>
    <property type="match status" value="1"/>
</dbReference>
<dbReference type="PATRIC" id="fig|1313304.3.peg.790"/>
<comment type="subcellular location">
    <subcellularLocation>
        <location evidence="1 11">Cytoplasm</location>
    </subcellularLocation>
</comment>
<dbReference type="EMBL" id="ASJR01000006">
    <property type="protein sequence ID" value="ERP32103.1"/>
    <property type="molecule type" value="Genomic_DNA"/>
</dbReference>
<comment type="subunit">
    <text evidence="11">Homodimer.</text>
</comment>
<dbReference type="InterPro" id="IPR054608">
    <property type="entry name" value="SYY-like_C"/>
</dbReference>
<evidence type="ECO:0000256" key="11">
    <source>
        <dbReference type="HAMAP-Rule" id="MF_02006"/>
    </source>
</evidence>
<dbReference type="PANTHER" id="PTHR11766:SF0">
    <property type="entry name" value="TYROSINE--TRNA LIGASE, MITOCHONDRIAL"/>
    <property type="match status" value="1"/>
</dbReference>
<protein>
    <recommendedName>
        <fullName evidence="11">Tyrosine--tRNA ligase</fullName>
        <ecNumber evidence="11">6.1.1.1</ecNumber>
    </recommendedName>
    <alternativeName>
        <fullName evidence="11">Tyrosyl-tRNA synthetase</fullName>
        <shortName evidence="11">TyrRS</shortName>
    </alternativeName>
</protein>
<dbReference type="GO" id="GO:0006437">
    <property type="term" value="P:tyrosyl-tRNA aminoacylation"/>
    <property type="evidence" value="ECO:0007669"/>
    <property type="project" value="UniProtKB-UniRule"/>
</dbReference>
<dbReference type="SUPFAM" id="SSF52374">
    <property type="entry name" value="Nucleotidylyl transferase"/>
    <property type="match status" value="1"/>
</dbReference>
<dbReference type="GO" id="GO:0005829">
    <property type="term" value="C:cytosol"/>
    <property type="evidence" value="ECO:0007669"/>
    <property type="project" value="TreeGrafter"/>
</dbReference>
<evidence type="ECO:0000313" key="14">
    <source>
        <dbReference type="EMBL" id="ERP32103.1"/>
    </source>
</evidence>
<dbReference type="Proteomes" id="UP000017148">
    <property type="component" value="Unassembled WGS sequence"/>
</dbReference>
<feature type="binding site" evidence="11">
    <location>
        <position position="32"/>
    </location>
    <ligand>
        <name>L-tyrosine</name>
        <dbReference type="ChEBI" id="CHEBI:58315"/>
    </ligand>
</feature>
<dbReference type="GO" id="GO:0042803">
    <property type="term" value="F:protein homodimerization activity"/>
    <property type="evidence" value="ECO:0007669"/>
    <property type="project" value="UniProtKB-ARBA"/>
</dbReference>
<feature type="binding site" evidence="11">
    <location>
        <position position="171"/>
    </location>
    <ligand>
        <name>L-tyrosine</name>
        <dbReference type="ChEBI" id="CHEBI:58315"/>
    </ligand>
</feature>
<accession>U7D837</accession>
<keyword evidence="4 11" id="KW-0547">Nucleotide-binding</keyword>
<dbReference type="PANTHER" id="PTHR11766">
    <property type="entry name" value="TYROSYL-TRNA SYNTHETASE"/>
    <property type="match status" value="1"/>
</dbReference>
<dbReference type="RefSeq" id="WP_022636334.1">
    <property type="nucleotide sequence ID" value="NZ_ASJR01000006.1"/>
</dbReference>
<evidence type="ECO:0000256" key="4">
    <source>
        <dbReference type="ARBA" id="ARBA00022741"/>
    </source>
</evidence>
<dbReference type="InterPro" id="IPR002305">
    <property type="entry name" value="aa-tRNA-synth_Ic"/>
</dbReference>
<dbReference type="Pfam" id="PF00579">
    <property type="entry name" value="tRNA-synt_1b"/>
    <property type="match status" value="1"/>
</dbReference>
<evidence type="ECO:0000256" key="7">
    <source>
        <dbReference type="ARBA" id="ARBA00022917"/>
    </source>
</evidence>
<keyword evidence="5 11" id="KW-0067">ATP-binding</keyword>
<evidence type="ECO:0000256" key="3">
    <source>
        <dbReference type="ARBA" id="ARBA00022598"/>
    </source>
</evidence>
<feature type="binding site" evidence="11">
    <location>
        <position position="230"/>
    </location>
    <ligand>
        <name>ATP</name>
        <dbReference type="ChEBI" id="CHEBI:30616"/>
    </ligand>
</feature>
<evidence type="ECO:0000256" key="9">
    <source>
        <dbReference type="ARBA" id="ARBA00048248"/>
    </source>
</evidence>
<dbReference type="Gene3D" id="3.10.290.10">
    <property type="entry name" value="RNA-binding S4 domain"/>
    <property type="match status" value="1"/>
</dbReference>
<reference evidence="14 15" key="1">
    <citation type="journal article" date="2013" name="Environ. Microbiol.">
        <title>Genome analysis of Chitinivibrio alkaliphilus gen. nov., sp. nov., a novel extremely haloalkaliphilic anaerobic chitinolytic bacterium from the candidate phylum Termite Group 3.</title>
        <authorList>
            <person name="Sorokin D.Y."/>
            <person name="Gumerov V.M."/>
            <person name="Rakitin A.L."/>
            <person name="Beletsky A.V."/>
            <person name="Damste J.S."/>
            <person name="Muyzer G."/>
            <person name="Mardanov A.V."/>
            <person name="Ravin N.V."/>
        </authorList>
    </citation>
    <scope>NUCLEOTIDE SEQUENCE [LARGE SCALE GENOMIC DNA]</scope>
    <source>
        <strain evidence="14 15">ACht1</strain>
    </source>
</reference>
<dbReference type="FunFam" id="1.10.240.10:FF:000001">
    <property type="entry name" value="Tyrosine--tRNA ligase"/>
    <property type="match status" value="1"/>
</dbReference>
<gene>
    <name evidence="11" type="primary">tyrS</name>
    <name evidence="14" type="ORF">CALK_0823</name>
</gene>
<evidence type="ECO:0000256" key="8">
    <source>
        <dbReference type="ARBA" id="ARBA00023146"/>
    </source>
</evidence>
<sequence>MNFIEELRWRGMLNQMTPGTEEKLSTETVTGYCGFDPSAPSLQVGNLAAIMLMVHFQRAGHTPIALVGGATGVVGDPSGKSKERNLLNTEEVEYNLTQFKKQLKKFLDFSATKNPAQIVNNHDWFGNIRFLDFLRDVGKHLTINYMMSKDSVQNRLETGLSYTEFSYQLLQGYDFYHLKKEKNCLVQFGGSDQWGNITAGTELIRRMGGGDAFAITAPLVTRADGTKFGKSAEGQKLWLDPEMTSPYEFYQFWLNVEDAMAEKYLKVFTLLSQEEIAGLVEEHAAAPHTRPMQKRLAEEVTCMVHSRDDYETALAATKILFGNNTQRELRSLTEGQFLSIFSGVPHGTISRDELHSGVSIISLLTLCTELFPSKGAARRDIKGNAVILNKERIEKESRMVTVDDLVNDKYLLVQRGKKKYYLLEAQ</sequence>
<dbReference type="GO" id="GO:0005524">
    <property type="term" value="F:ATP binding"/>
    <property type="evidence" value="ECO:0007669"/>
    <property type="project" value="UniProtKB-UniRule"/>
</dbReference>
<comment type="function">
    <text evidence="11">Catalyzes the attachment of tyrosine to tRNA(Tyr) in a two-step reaction: tyrosine is first activated by ATP to form Tyr-AMP and then transferred to the acceptor end of tRNA(Tyr).</text>
</comment>
<dbReference type="HAMAP" id="MF_02006">
    <property type="entry name" value="Tyr_tRNA_synth_type1"/>
    <property type="match status" value="1"/>
</dbReference>
<dbReference type="SUPFAM" id="SSF55174">
    <property type="entry name" value="Alpha-L RNA-binding motif"/>
    <property type="match status" value="1"/>
</dbReference>
<keyword evidence="15" id="KW-1185">Reference proteome</keyword>
<feature type="binding site" evidence="11">
    <location>
        <position position="167"/>
    </location>
    <ligand>
        <name>L-tyrosine</name>
        <dbReference type="ChEBI" id="CHEBI:58315"/>
    </ligand>
</feature>
<dbReference type="CDD" id="cd00805">
    <property type="entry name" value="TyrRS_core"/>
    <property type="match status" value="1"/>
</dbReference>
<dbReference type="InterPro" id="IPR002307">
    <property type="entry name" value="Tyr-tRNA-ligase"/>
</dbReference>
<evidence type="ECO:0000256" key="10">
    <source>
        <dbReference type="ARBA" id="ARBA00060965"/>
    </source>
</evidence>
<comment type="caution">
    <text evidence="14">The sequence shown here is derived from an EMBL/GenBank/DDBJ whole genome shotgun (WGS) entry which is preliminary data.</text>
</comment>
<feature type="domain" description="Tyrosine--tRNA ligase SYY-like C-terminal" evidence="13">
    <location>
        <begin position="339"/>
        <end position="423"/>
    </location>
</feature>
<dbReference type="Gene3D" id="1.10.240.10">
    <property type="entry name" value="Tyrosyl-Transfer RNA Synthetase"/>
    <property type="match status" value="1"/>
</dbReference>
<feature type="short sequence motif" description="'KMSKS' region" evidence="11">
    <location>
        <begin position="227"/>
        <end position="231"/>
    </location>
</feature>
<evidence type="ECO:0000259" key="13">
    <source>
        <dbReference type="Pfam" id="PF22421"/>
    </source>
</evidence>
<organism evidence="14 15">
    <name type="scientific">Chitinivibrio alkaliphilus ACht1</name>
    <dbReference type="NCBI Taxonomy" id="1313304"/>
    <lineage>
        <taxon>Bacteria</taxon>
        <taxon>Pseudomonadati</taxon>
        <taxon>Fibrobacterota</taxon>
        <taxon>Chitinivibrionia</taxon>
        <taxon>Chitinivibrionales</taxon>
        <taxon>Chitinivibrionaceae</taxon>
        <taxon>Chitinivibrio</taxon>
    </lineage>
</organism>
<dbReference type="InterPro" id="IPR024088">
    <property type="entry name" value="Tyr-tRNA-ligase_bac-type"/>
</dbReference>
<dbReference type="GO" id="GO:0003723">
    <property type="term" value="F:RNA binding"/>
    <property type="evidence" value="ECO:0007669"/>
    <property type="project" value="UniProtKB-KW"/>
</dbReference>
<dbReference type="InterPro" id="IPR024107">
    <property type="entry name" value="Tyr-tRNA-ligase_bac_1"/>
</dbReference>
<evidence type="ECO:0000256" key="12">
    <source>
        <dbReference type="PROSITE-ProRule" id="PRU00182"/>
    </source>
</evidence>
<dbReference type="Pfam" id="PF22421">
    <property type="entry name" value="SYY_C-terminal"/>
    <property type="match status" value="1"/>
</dbReference>
<comment type="similarity">
    <text evidence="10 11">Belongs to the class-I aminoacyl-tRNA synthetase family. TyrS type 1 subfamily.</text>
</comment>
<keyword evidence="8 11" id="KW-0030">Aminoacyl-tRNA synthetase</keyword>
<dbReference type="OrthoDB" id="9804243at2"/>
<evidence type="ECO:0000256" key="6">
    <source>
        <dbReference type="ARBA" id="ARBA00022884"/>
    </source>
</evidence>
<evidence type="ECO:0000313" key="15">
    <source>
        <dbReference type="Proteomes" id="UP000017148"/>
    </source>
</evidence>
<name>U7D837_9BACT</name>